<keyword evidence="4 5" id="KW-0472">Membrane</keyword>
<keyword evidence="2 5" id="KW-0812">Transmembrane</keyword>
<dbReference type="PANTHER" id="PTHR12191">
    <property type="entry name" value="SOLUTE CARRIER FAMILY 39"/>
    <property type="match status" value="1"/>
</dbReference>
<keyword evidence="3 5" id="KW-1133">Transmembrane helix</keyword>
<dbReference type="AlphaFoldDB" id="A0A286U319"/>
<dbReference type="GO" id="GO:0030003">
    <property type="term" value="P:intracellular monoatomic cation homeostasis"/>
    <property type="evidence" value="ECO:0007669"/>
    <property type="project" value="TreeGrafter"/>
</dbReference>
<comment type="subcellular location">
    <subcellularLocation>
        <location evidence="1">Membrane</location>
        <topology evidence="1">Multi-pass membrane protein</topology>
    </subcellularLocation>
</comment>
<comment type="caution">
    <text evidence="6">The sequence shown here is derived from an EMBL/GenBank/DDBJ whole genome shotgun (WGS) entry which is preliminary data.</text>
</comment>
<dbReference type="GO" id="GO:0140410">
    <property type="term" value="F:monoatomic cation:bicarbonate symporter activity"/>
    <property type="evidence" value="ECO:0007669"/>
    <property type="project" value="TreeGrafter"/>
</dbReference>
<reference evidence="7" key="1">
    <citation type="journal article" date="2017" name="Environ. Microbiol. Rep.">
        <title>Genetic Diversity of Marine Anaerobic Ammonium-Oxidizing Bacteria as Revealed by Genomic and Proteomic Analyses of 'Candidatus Scalindua japonica'.</title>
        <authorList>
            <person name="Oshiki M."/>
            <person name="Mizuto K."/>
            <person name="Kimura Z."/>
            <person name="Kindaichi T."/>
            <person name="Satoh H."/>
            <person name="Okabe S."/>
        </authorList>
    </citation>
    <scope>NUCLEOTIDE SEQUENCE [LARGE SCALE GENOMIC DNA]</scope>
    <source>
        <strain evidence="7">husup-a2</strain>
    </source>
</reference>
<feature type="transmembrane region" description="Helical" evidence="5">
    <location>
        <begin position="6"/>
        <end position="26"/>
    </location>
</feature>
<dbReference type="Proteomes" id="UP000218542">
    <property type="component" value="Unassembled WGS sequence"/>
</dbReference>
<evidence type="ECO:0000256" key="4">
    <source>
        <dbReference type="ARBA" id="ARBA00023136"/>
    </source>
</evidence>
<protein>
    <submittedName>
        <fullName evidence="6">Zinc/iron permease</fullName>
    </submittedName>
</protein>
<dbReference type="EMBL" id="BAOS01000034">
    <property type="protein sequence ID" value="GAX62517.1"/>
    <property type="molecule type" value="Genomic_DNA"/>
</dbReference>
<evidence type="ECO:0000313" key="6">
    <source>
        <dbReference type="EMBL" id="GAX62517.1"/>
    </source>
</evidence>
<accession>A0A286U319</accession>
<dbReference type="GO" id="GO:0071578">
    <property type="term" value="P:zinc ion import across plasma membrane"/>
    <property type="evidence" value="ECO:0007669"/>
    <property type="project" value="TreeGrafter"/>
</dbReference>
<evidence type="ECO:0000313" key="7">
    <source>
        <dbReference type="Proteomes" id="UP000218542"/>
    </source>
</evidence>
<keyword evidence="7" id="KW-1185">Reference proteome</keyword>
<evidence type="ECO:0000256" key="3">
    <source>
        <dbReference type="ARBA" id="ARBA00022989"/>
    </source>
</evidence>
<evidence type="ECO:0000256" key="2">
    <source>
        <dbReference type="ARBA" id="ARBA00022692"/>
    </source>
</evidence>
<evidence type="ECO:0000256" key="1">
    <source>
        <dbReference type="ARBA" id="ARBA00004141"/>
    </source>
</evidence>
<dbReference type="InterPro" id="IPR050799">
    <property type="entry name" value="ZIP_Transporter"/>
</dbReference>
<dbReference type="PANTHER" id="PTHR12191:SF37">
    <property type="entry name" value="ZINC TRANSPORTER FOI"/>
    <property type="match status" value="1"/>
</dbReference>
<evidence type="ECO:0000256" key="5">
    <source>
        <dbReference type="SAM" id="Phobius"/>
    </source>
</evidence>
<gene>
    <name evidence="6" type="ORF">SCALIN_C34_0068</name>
</gene>
<feature type="transmembrane region" description="Helical" evidence="5">
    <location>
        <begin position="38"/>
        <end position="57"/>
    </location>
</feature>
<organism evidence="6 7">
    <name type="scientific">Candidatus Scalindua japonica</name>
    <dbReference type="NCBI Taxonomy" id="1284222"/>
    <lineage>
        <taxon>Bacteria</taxon>
        <taxon>Pseudomonadati</taxon>
        <taxon>Planctomycetota</taxon>
        <taxon>Candidatus Brocadiia</taxon>
        <taxon>Candidatus Brocadiales</taxon>
        <taxon>Candidatus Scalinduaceae</taxon>
        <taxon>Candidatus Scalindua</taxon>
    </lineage>
</organism>
<proteinExistence type="predicted"/>
<sequence length="87" mass="9529">MNIINVYALTSVFVVSLISIIGVFTLSLNQKILNKSVFLLVSLAVGALFGDAIIQLIPEAFESVENPARVSLFIIIGETWCHILNRP</sequence>
<name>A0A286U319_9BACT</name>
<dbReference type="GO" id="GO:0005385">
    <property type="term" value="F:zinc ion transmembrane transporter activity"/>
    <property type="evidence" value="ECO:0007669"/>
    <property type="project" value="TreeGrafter"/>
</dbReference>
<dbReference type="InterPro" id="IPR003689">
    <property type="entry name" value="ZIP"/>
</dbReference>
<dbReference type="RefSeq" id="WP_096895905.1">
    <property type="nucleotide sequence ID" value="NZ_BAOS01000034.1"/>
</dbReference>
<dbReference type="Pfam" id="PF02535">
    <property type="entry name" value="Zip"/>
    <property type="match status" value="1"/>
</dbReference>
<dbReference type="OrthoDB" id="9806593at2"/>
<dbReference type="GO" id="GO:0005886">
    <property type="term" value="C:plasma membrane"/>
    <property type="evidence" value="ECO:0007669"/>
    <property type="project" value="TreeGrafter"/>
</dbReference>